<dbReference type="AlphaFoldDB" id="A0A1A5WZQ6"/>
<sequence>MFNNTRAAQSGGARPHDMASLLPHRLALTSSHKPKARGARFDASYATQRAARVQMIVRVAPPDAQLARRLLHGMLGDALGVHTIDIDRRSELACLHVALERSRVPDAMALLIRTLPGAEFGAIRQLERDR</sequence>
<reference evidence="1 2" key="1">
    <citation type="submission" date="2016-10" db="EMBL/GenBank/DDBJ databases">
        <authorList>
            <person name="Varghese N."/>
            <person name="Submissions S."/>
        </authorList>
    </citation>
    <scope>NUCLEOTIDE SEQUENCE [LARGE SCALE GENOMIC DNA]</scope>
    <source>
        <strain evidence="1 2">LMG 22274</strain>
    </source>
</reference>
<protein>
    <submittedName>
        <fullName evidence="1">Uncharacterized protein</fullName>
    </submittedName>
</protein>
<name>A0A1A5WZQ6_9BURK</name>
<organism evidence="1 2">
    <name type="scientific">Paraburkholderia tropica</name>
    <dbReference type="NCBI Taxonomy" id="92647"/>
    <lineage>
        <taxon>Bacteria</taxon>
        <taxon>Pseudomonadati</taxon>
        <taxon>Pseudomonadota</taxon>
        <taxon>Betaproteobacteria</taxon>
        <taxon>Burkholderiales</taxon>
        <taxon>Burkholderiaceae</taxon>
        <taxon>Paraburkholderia</taxon>
    </lineage>
</organism>
<dbReference type="Proteomes" id="UP000183529">
    <property type="component" value="Unassembled WGS sequence"/>
</dbReference>
<evidence type="ECO:0000313" key="1">
    <source>
        <dbReference type="EMBL" id="SEK06689.1"/>
    </source>
</evidence>
<evidence type="ECO:0000313" key="2">
    <source>
        <dbReference type="Proteomes" id="UP000183529"/>
    </source>
</evidence>
<accession>A0A1A5WZQ6</accession>
<proteinExistence type="predicted"/>
<dbReference type="EMBL" id="FNZM01000015">
    <property type="protein sequence ID" value="SEK06689.1"/>
    <property type="molecule type" value="Genomic_DNA"/>
</dbReference>
<gene>
    <name evidence="1" type="ORF">SAMN05216550_115147</name>
</gene>
<comment type="caution">
    <text evidence="1">The sequence shown here is derived from an EMBL/GenBank/DDBJ whole genome shotgun (WGS) entry which is preliminary data.</text>
</comment>